<dbReference type="Pfam" id="PF02518">
    <property type="entry name" value="HATPase_c"/>
    <property type="match status" value="1"/>
</dbReference>
<comment type="caution">
    <text evidence="8">The sequence shown here is derived from an EMBL/GenBank/DDBJ whole genome shotgun (WGS) entry which is preliminary data.</text>
</comment>
<reference evidence="8" key="2">
    <citation type="submission" date="2020-09" db="EMBL/GenBank/DDBJ databases">
        <authorList>
            <person name="Sun Q."/>
            <person name="Kim S."/>
        </authorList>
    </citation>
    <scope>NUCLEOTIDE SEQUENCE</scope>
    <source>
        <strain evidence="8">KCTC 12113</strain>
    </source>
</reference>
<name>A0A918MS97_9FLAO</name>
<dbReference type="PANTHER" id="PTHR43304">
    <property type="entry name" value="PHYTOCHROME-LIKE PROTEIN CPH1"/>
    <property type="match status" value="1"/>
</dbReference>
<dbReference type="InterPro" id="IPR036097">
    <property type="entry name" value="HisK_dim/P_sf"/>
</dbReference>
<sequence>MLTHLEYDGKEVIDHIRFEDLLTGGSRIFYKTHFLPMLMMQGKVDELFLSLSSKSGKEYPVLMNMVLSDNSQMHTVHAVGLHMAKRNKYEKGILEAKQAAEKALKENALLLKMKSELERHQELLEQQLRELKRINQQHVEFNKVLSHDMQEPLRKIQLFAGILEGKTEKKKDGEKFSFYLNKLQDLSLYSRDLLMKLQRYHSLEKRMNKFTSGNLEEMIQAAVSKLNIPEIQPDFSKLRVKEVRGDIPRLTWVMRELMANAYRFRIEDTPLKIEISSELIKENYYKTVQDAYRYTDFIQIRVKDNSMGFPNYGQDNAFGLLQKFHVESGKGLGLAYCKKIVDLHHGHILKKDNAEGGSQFTILLPYLP</sequence>
<dbReference type="SUPFAM" id="SSF55874">
    <property type="entry name" value="ATPase domain of HSP90 chaperone/DNA topoisomerase II/histidine kinase"/>
    <property type="match status" value="1"/>
</dbReference>
<dbReference type="SUPFAM" id="SSF47384">
    <property type="entry name" value="Homodimeric domain of signal transducing histidine kinase"/>
    <property type="match status" value="1"/>
</dbReference>
<dbReference type="InterPro" id="IPR005467">
    <property type="entry name" value="His_kinase_dom"/>
</dbReference>
<feature type="domain" description="Histidine kinase" evidence="7">
    <location>
        <begin position="144"/>
        <end position="368"/>
    </location>
</feature>
<keyword evidence="4" id="KW-0808">Transferase</keyword>
<evidence type="ECO:0000313" key="8">
    <source>
        <dbReference type="EMBL" id="GGW50762.1"/>
    </source>
</evidence>
<dbReference type="PANTHER" id="PTHR43304:SF1">
    <property type="entry name" value="PAC DOMAIN-CONTAINING PROTEIN"/>
    <property type="match status" value="1"/>
</dbReference>
<dbReference type="AlphaFoldDB" id="A0A918MS97"/>
<dbReference type="EMBL" id="BMWP01000047">
    <property type="protein sequence ID" value="GGW50762.1"/>
    <property type="molecule type" value="Genomic_DNA"/>
</dbReference>
<keyword evidence="9" id="KW-1185">Reference proteome</keyword>
<keyword evidence="6" id="KW-0175">Coiled coil</keyword>
<evidence type="ECO:0000259" key="7">
    <source>
        <dbReference type="PROSITE" id="PS50109"/>
    </source>
</evidence>
<dbReference type="Gene3D" id="1.10.287.130">
    <property type="match status" value="1"/>
</dbReference>
<dbReference type="PROSITE" id="PS50109">
    <property type="entry name" value="HIS_KIN"/>
    <property type="match status" value="1"/>
</dbReference>
<evidence type="ECO:0000256" key="6">
    <source>
        <dbReference type="SAM" id="Coils"/>
    </source>
</evidence>
<evidence type="ECO:0000256" key="2">
    <source>
        <dbReference type="ARBA" id="ARBA00012438"/>
    </source>
</evidence>
<keyword evidence="5" id="KW-0418">Kinase</keyword>
<dbReference type="Proteomes" id="UP000634668">
    <property type="component" value="Unassembled WGS sequence"/>
</dbReference>
<keyword evidence="3" id="KW-0597">Phosphoprotein</keyword>
<dbReference type="PRINTS" id="PR00344">
    <property type="entry name" value="BCTRLSENSOR"/>
</dbReference>
<dbReference type="SMART" id="SM00387">
    <property type="entry name" value="HATPase_c"/>
    <property type="match status" value="1"/>
</dbReference>
<evidence type="ECO:0000256" key="3">
    <source>
        <dbReference type="ARBA" id="ARBA00022553"/>
    </source>
</evidence>
<dbReference type="InterPro" id="IPR052162">
    <property type="entry name" value="Sensor_kinase/Photoreceptor"/>
</dbReference>
<dbReference type="EC" id="2.7.13.3" evidence="2"/>
<comment type="catalytic activity">
    <reaction evidence="1">
        <text>ATP + protein L-histidine = ADP + protein N-phospho-L-histidine.</text>
        <dbReference type="EC" id="2.7.13.3"/>
    </reaction>
</comment>
<gene>
    <name evidence="8" type="ORF">GCM10007383_38090</name>
</gene>
<organism evidence="8 9">
    <name type="scientific">Arenibacter certesii</name>
    <dbReference type="NCBI Taxonomy" id="228955"/>
    <lineage>
        <taxon>Bacteria</taxon>
        <taxon>Pseudomonadati</taxon>
        <taxon>Bacteroidota</taxon>
        <taxon>Flavobacteriia</taxon>
        <taxon>Flavobacteriales</taxon>
        <taxon>Flavobacteriaceae</taxon>
        <taxon>Arenibacter</taxon>
    </lineage>
</organism>
<evidence type="ECO:0000256" key="5">
    <source>
        <dbReference type="ARBA" id="ARBA00022777"/>
    </source>
</evidence>
<evidence type="ECO:0000256" key="1">
    <source>
        <dbReference type="ARBA" id="ARBA00000085"/>
    </source>
</evidence>
<dbReference type="InterPro" id="IPR003594">
    <property type="entry name" value="HATPase_dom"/>
</dbReference>
<dbReference type="GO" id="GO:0000155">
    <property type="term" value="F:phosphorelay sensor kinase activity"/>
    <property type="evidence" value="ECO:0007669"/>
    <property type="project" value="InterPro"/>
</dbReference>
<dbReference type="Gene3D" id="3.30.565.10">
    <property type="entry name" value="Histidine kinase-like ATPase, C-terminal domain"/>
    <property type="match status" value="1"/>
</dbReference>
<feature type="coiled-coil region" evidence="6">
    <location>
        <begin position="86"/>
        <end position="144"/>
    </location>
</feature>
<proteinExistence type="predicted"/>
<evidence type="ECO:0000313" key="9">
    <source>
        <dbReference type="Proteomes" id="UP000634668"/>
    </source>
</evidence>
<dbReference type="InterPro" id="IPR036890">
    <property type="entry name" value="HATPase_C_sf"/>
</dbReference>
<reference evidence="8" key="1">
    <citation type="journal article" date="2014" name="Int. J. Syst. Evol. Microbiol.">
        <title>Complete genome sequence of Corynebacterium casei LMG S-19264T (=DSM 44701T), isolated from a smear-ripened cheese.</title>
        <authorList>
            <consortium name="US DOE Joint Genome Institute (JGI-PGF)"/>
            <person name="Walter F."/>
            <person name="Albersmeier A."/>
            <person name="Kalinowski J."/>
            <person name="Ruckert C."/>
        </authorList>
    </citation>
    <scope>NUCLEOTIDE SEQUENCE</scope>
    <source>
        <strain evidence="8">KCTC 12113</strain>
    </source>
</reference>
<evidence type="ECO:0000256" key="4">
    <source>
        <dbReference type="ARBA" id="ARBA00022679"/>
    </source>
</evidence>
<dbReference type="InterPro" id="IPR004358">
    <property type="entry name" value="Sig_transdc_His_kin-like_C"/>
</dbReference>
<accession>A0A918MS97</accession>
<protein>
    <recommendedName>
        <fullName evidence="2">histidine kinase</fullName>
        <ecNumber evidence="2">2.7.13.3</ecNumber>
    </recommendedName>
</protein>